<keyword evidence="2" id="KW-1185">Reference proteome</keyword>
<sequence>MGMSFVVALSNKVYHPQQLSTLQDDFRLKSMEPTGESVFNGHLRMNATEWTMSVCYGEKGTVIICPASGVAESTRVRKASVGGKTALITYNDNAMFCYISVFEDEAAIADIVYADGMIQFGVVNGDVFSYARSLFGEITGTDFGDYIDGEKVYNYKFSI</sequence>
<evidence type="ECO:0000313" key="2">
    <source>
        <dbReference type="Proteomes" id="UP000552864"/>
    </source>
</evidence>
<proteinExistence type="predicted"/>
<protein>
    <submittedName>
        <fullName evidence="1">Uncharacterized protein</fullName>
    </submittedName>
</protein>
<dbReference type="Proteomes" id="UP000552864">
    <property type="component" value="Unassembled WGS sequence"/>
</dbReference>
<gene>
    <name evidence="1" type="ORF">HGH91_25565</name>
</gene>
<comment type="caution">
    <text evidence="1">The sequence shown here is derived from an EMBL/GenBank/DDBJ whole genome shotgun (WGS) entry which is preliminary data.</text>
</comment>
<dbReference type="AlphaFoldDB" id="A0A847SPX8"/>
<accession>A0A847SPX8</accession>
<dbReference type="RefSeq" id="WP_168741721.1">
    <property type="nucleotide sequence ID" value="NZ_JABAHZ010000007.1"/>
</dbReference>
<name>A0A847SPX8_9BACT</name>
<dbReference type="EMBL" id="JABAHZ010000007">
    <property type="protein sequence ID" value="NLR82013.1"/>
    <property type="molecule type" value="Genomic_DNA"/>
</dbReference>
<reference evidence="1 2" key="1">
    <citation type="submission" date="2020-04" db="EMBL/GenBank/DDBJ databases">
        <authorList>
            <person name="Yin C."/>
        </authorList>
    </citation>
    <scope>NUCLEOTIDE SEQUENCE [LARGE SCALE GENOMIC DNA]</scope>
    <source>
        <strain evidence="1 2">Ak56</strain>
    </source>
</reference>
<evidence type="ECO:0000313" key="1">
    <source>
        <dbReference type="EMBL" id="NLR82013.1"/>
    </source>
</evidence>
<organism evidence="1 2">
    <name type="scientific">Chitinophaga eiseniae</name>
    <dbReference type="NCBI Taxonomy" id="634771"/>
    <lineage>
        <taxon>Bacteria</taxon>
        <taxon>Pseudomonadati</taxon>
        <taxon>Bacteroidota</taxon>
        <taxon>Chitinophagia</taxon>
        <taxon>Chitinophagales</taxon>
        <taxon>Chitinophagaceae</taxon>
        <taxon>Chitinophaga</taxon>
    </lineage>
</organism>